<feature type="compositionally biased region" description="Basic and acidic residues" evidence="2">
    <location>
        <begin position="168"/>
        <end position="191"/>
    </location>
</feature>
<name>A0A699JWY0_TANCI</name>
<dbReference type="CDD" id="cd01647">
    <property type="entry name" value="RT_LTR"/>
    <property type="match status" value="1"/>
</dbReference>
<comment type="caution">
    <text evidence="4">The sequence shown here is derived from an EMBL/GenBank/DDBJ whole genome shotgun (WGS) entry which is preliminary data.</text>
</comment>
<feature type="compositionally biased region" description="Basic and acidic residues" evidence="2">
    <location>
        <begin position="10"/>
        <end position="20"/>
    </location>
</feature>
<dbReference type="CDD" id="cd00303">
    <property type="entry name" value="retropepsin_like"/>
    <property type="match status" value="1"/>
</dbReference>
<organism evidence="4">
    <name type="scientific">Tanacetum cinerariifolium</name>
    <name type="common">Dalmatian daisy</name>
    <name type="synonym">Chrysanthemum cinerariifolium</name>
    <dbReference type="NCBI Taxonomy" id="118510"/>
    <lineage>
        <taxon>Eukaryota</taxon>
        <taxon>Viridiplantae</taxon>
        <taxon>Streptophyta</taxon>
        <taxon>Embryophyta</taxon>
        <taxon>Tracheophyta</taxon>
        <taxon>Spermatophyta</taxon>
        <taxon>Magnoliopsida</taxon>
        <taxon>eudicotyledons</taxon>
        <taxon>Gunneridae</taxon>
        <taxon>Pentapetalae</taxon>
        <taxon>asterids</taxon>
        <taxon>campanulids</taxon>
        <taxon>Asterales</taxon>
        <taxon>Asteraceae</taxon>
        <taxon>Asteroideae</taxon>
        <taxon>Anthemideae</taxon>
        <taxon>Anthemidinae</taxon>
        <taxon>Tanacetum</taxon>
    </lineage>
</organism>
<dbReference type="Pfam" id="PF03732">
    <property type="entry name" value="Retrotrans_gag"/>
    <property type="match status" value="1"/>
</dbReference>
<accession>A0A699JWY0</accession>
<dbReference type="SUPFAM" id="SSF50630">
    <property type="entry name" value="Acid proteases"/>
    <property type="match status" value="1"/>
</dbReference>
<feature type="non-terminal residue" evidence="4">
    <location>
        <position position="1"/>
    </location>
</feature>
<gene>
    <name evidence="4" type="ORF">Tci_635001</name>
</gene>
<dbReference type="InterPro" id="IPR005162">
    <property type="entry name" value="Retrotrans_gag_dom"/>
</dbReference>
<dbReference type="Gene3D" id="2.40.70.10">
    <property type="entry name" value="Acid Proteases"/>
    <property type="match status" value="1"/>
</dbReference>
<dbReference type="PANTHER" id="PTHR24559">
    <property type="entry name" value="TRANSPOSON TY3-I GAG-POL POLYPROTEIN"/>
    <property type="match status" value="1"/>
</dbReference>
<reference evidence="4" key="1">
    <citation type="journal article" date="2019" name="Sci. Rep.">
        <title>Draft genome of Tanacetum cinerariifolium, the natural source of mosquito coil.</title>
        <authorList>
            <person name="Yamashiro T."/>
            <person name="Shiraishi A."/>
            <person name="Satake H."/>
            <person name="Nakayama K."/>
        </authorList>
    </citation>
    <scope>NUCLEOTIDE SEQUENCE</scope>
</reference>
<dbReference type="InterPro" id="IPR021109">
    <property type="entry name" value="Peptidase_aspartic_dom_sf"/>
</dbReference>
<feature type="compositionally biased region" description="Basic residues" evidence="2">
    <location>
        <begin position="158"/>
        <end position="167"/>
    </location>
</feature>
<evidence type="ECO:0000259" key="3">
    <source>
        <dbReference type="PROSITE" id="PS50878"/>
    </source>
</evidence>
<feature type="domain" description="Reverse transcriptase" evidence="3">
    <location>
        <begin position="483"/>
        <end position="662"/>
    </location>
</feature>
<dbReference type="Gene3D" id="3.30.70.270">
    <property type="match status" value="1"/>
</dbReference>
<dbReference type="Pfam" id="PF13975">
    <property type="entry name" value="gag-asp_proteas"/>
    <property type="match status" value="1"/>
</dbReference>
<evidence type="ECO:0000256" key="1">
    <source>
        <dbReference type="SAM" id="Coils"/>
    </source>
</evidence>
<dbReference type="AlphaFoldDB" id="A0A699JWY0"/>
<feature type="coiled-coil region" evidence="1">
    <location>
        <begin position="32"/>
        <end position="59"/>
    </location>
</feature>
<feature type="region of interest" description="Disordered" evidence="2">
    <location>
        <begin position="1"/>
        <end position="30"/>
    </location>
</feature>
<dbReference type="EMBL" id="BKCJ010458354">
    <property type="protein sequence ID" value="GFA63029.1"/>
    <property type="molecule type" value="Genomic_DNA"/>
</dbReference>
<feature type="compositionally biased region" description="Basic and acidic residues" evidence="2">
    <location>
        <begin position="200"/>
        <end position="213"/>
    </location>
</feature>
<dbReference type="PANTHER" id="PTHR24559:SF436">
    <property type="entry name" value="RNA-DIRECTED DNA POLYMERASE HOMOLOG"/>
    <property type="match status" value="1"/>
</dbReference>
<dbReference type="SUPFAM" id="SSF56672">
    <property type="entry name" value="DNA/RNA polymerases"/>
    <property type="match status" value="1"/>
</dbReference>
<evidence type="ECO:0000256" key="2">
    <source>
        <dbReference type="SAM" id="MobiDB-lite"/>
    </source>
</evidence>
<sequence>NAASGSTVIDENRGQDDLRQNPKKRGTSKDVVASLDQRVAGVETSIAELKNQVEGLEGLDSDFASMRDDFRVALNTLSDELKREIHDLRDSFMGVNVVDDASKIKIATRYLKDTATLWWRRRFEDIERGTTTINTWAEFMADFKKQFYSDNAKNKAKSRLRKLKQSKTIRDMRRESFEPKDQKVNQEKGGGEKNAQPKGDAARKPPTGKDKNLKTSYKSGGCFICDGPHRARDFSKKASLNGMSAHEDEEASDGGSLGSIWILNAIKANTEVPKVVGKGLQYVEATINGVKVHGLVDTGVTHKFVADDEAKRLGINTTKGSGTIKAVDSPAKAIHGVAKDVRAKIGEWEGTIDLSVVSMDDFKVVLGLEFLDKVLAFPMSFANSLCILDGGKTCMVSTERDAKSGAKTLSAMQIKKGFNKSKPCYLAVTRLETDKGSCKVEEGGGSYHRVRDGFQPPPLPAKSPYRMPPPKLEELCNQLKELMDVGYIRPLKASYGAPVLFQRKKDGSLRMCIEYRALNKVTINNNYPISLIANLFDQLGKARYFTKLDLRPGYYQVRITEGDEAKTTCVTRYGSYEFLVMPFGLTNAPATFCTLINKLYHLFLDKFIVVYLDDIVVYSHTLEDHFLHLKQVLQVLRDNELYVKLEKCSFAQDEVKFLGHKIKDGGLMMEGANINAIQD</sequence>
<dbReference type="Pfam" id="PF00078">
    <property type="entry name" value="RVT_1"/>
    <property type="match status" value="1"/>
</dbReference>
<dbReference type="Gene3D" id="3.10.10.10">
    <property type="entry name" value="HIV Type 1 Reverse Transcriptase, subunit A, domain 1"/>
    <property type="match status" value="1"/>
</dbReference>
<dbReference type="InterPro" id="IPR053134">
    <property type="entry name" value="RNA-dir_DNA_polymerase"/>
</dbReference>
<evidence type="ECO:0000313" key="4">
    <source>
        <dbReference type="EMBL" id="GFA63029.1"/>
    </source>
</evidence>
<keyword evidence="1" id="KW-0175">Coiled coil</keyword>
<feature type="region of interest" description="Disordered" evidence="2">
    <location>
        <begin position="158"/>
        <end position="214"/>
    </location>
</feature>
<dbReference type="InterPro" id="IPR043128">
    <property type="entry name" value="Rev_trsase/Diguanyl_cyclase"/>
</dbReference>
<protein>
    <recommendedName>
        <fullName evidence="3">Reverse transcriptase domain-containing protein</fullName>
    </recommendedName>
</protein>
<dbReference type="InterPro" id="IPR000477">
    <property type="entry name" value="RT_dom"/>
</dbReference>
<proteinExistence type="predicted"/>
<dbReference type="PROSITE" id="PS50878">
    <property type="entry name" value="RT_POL"/>
    <property type="match status" value="1"/>
</dbReference>
<dbReference type="InterPro" id="IPR043502">
    <property type="entry name" value="DNA/RNA_pol_sf"/>
</dbReference>